<dbReference type="Pfam" id="PF00395">
    <property type="entry name" value="SLH"/>
    <property type="match status" value="1"/>
</dbReference>
<dbReference type="PROSITE" id="PS51272">
    <property type="entry name" value="SLH"/>
    <property type="match status" value="2"/>
</dbReference>
<dbReference type="InterPro" id="IPR001119">
    <property type="entry name" value="SLH_dom"/>
</dbReference>
<dbReference type="EMBL" id="JBHHMI010000010">
    <property type="protein sequence ID" value="MFB5267838.1"/>
    <property type="molecule type" value="Genomic_DNA"/>
</dbReference>
<protein>
    <submittedName>
        <fullName evidence="2">S-layer homology domain-containing protein</fullName>
    </submittedName>
</protein>
<sequence>MLNSLILFSIAFTILSSFKRLLQLFFHHTRTGDWNEHENETKIGIVIYSGGTFPVFIAGSSFKDLGNVAGKEKIEALREQGFIKGVSSGQFLPGQEMTAAQGIQLISNAMGLSLAAIDFTEGPYAEDTFDHVKDGQWYTDAFLATYYNGVEIPVTIEPGQELTKEEFTFYLMQAMEKKGQLPMINILLRKITDEAEINPLYQGSIQRSLALDINTLNGEGGLDPKQPITRAEAAVMTYNAVSFLQSLDSGTPAQ</sequence>
<feature type="domain" description="SLH" evidence="1">
    <location>
        <begin position="188"/>
        <end position="251"/>
    </location>
</feature>
<organism evidence="2 3">
    <name type="scientific">Paenibacillus enshidis</name>
    <dbReference type="NCBI Taxonomy" id="1458439"/>
    <lineage>
        <taxon>Bacteria</taxon>
        <taxon>Bacillati</taxon>
        <taxon>Bacillota</taxon>
        <taxon>Bacilli</taxon>
        <taxon>Bacillales</taxon>
        <taxon>Paenibacillaceae</taxon>
        <taxon>Paenibacillus</taxon>
    </lineage>
</organism>
<dbReference type="Proteomes" id="UP001580346">
    <property type="component" value="Unassembled WGS sequence"/>
</dbReference>
<evidence type="ECO:0000313" key="2">
    <source>
        <dbReference type="EMBL" id="MFB5267838.1"/>
    </source>
</evidence>
<evidence type="ECO:0000259" key="1">
    <source>
        <dbReference type="PROSITE" id="PS51272"/>
    </source>
</evidence>
<keyword evidence="3" id="KW-1185">Reference proteome</keyword>
<reference evidence="2 3" key="1">
    <citation type="submission" date="2024-09" db="EMBL/GenBank/DDBJ databases">
        <title>Paenibacillus zeirhizospherea sp. nov., isolated from surface of the maize (Zea mays) roots in a horticulture field, Hungary.</title>
        <authorList>
            <person name="Marton D."/>
            <person name="Farkas M."/>
            <person name="Bedics A."/>
            <person name="Toth E."/>
            <person name="Tancsics A."/>
            <person name="Boka K."/>
            <person name="Maroti G."/>
            <person name="Kriszt B."/>
            <person name="Cserhati M."/>
        </authorList>
    </citation>
    <scope>NUCLEOTIDE SEQUENCE [LARGE SCALE GENOMIC DNA]</scope>
    <source>
        <strain evidence="2 3">KCTC 33519</strain>
    </source>
</reference>
<evidence type="ECO:0000313" key="3">
    <source>
        <dbReference type="Proteomes" id="UP001580346"/>
    </source>
</evidence>
<feature type="domain" description="SLH" evidence="1">
    <location>
        <begin position="57"/>
        <end position="120"/>
    </location>
</feature>
<name>A0ABV5AUG3_9BACL</name>
<gene>
    <name evidence="2" type="ORF">ACE41H_13755</name>
</gene>
<proteinExistence type="predicted"/>
<accession>A0ABV5AUG3</accession>
<comment type="caution">
    <text evidence="2">The sequence shown here is derived from an EMBL/GenBank/DDBJ whole genome shotgun (WGS) entry which is preliminary data.</text>
</comment>